<accession>D8R454</accession>
<dbReference type="SUPFAM" id="SSF56112">
    <property type="entry name" value="Protein kinase-like (PK-like)"/>
    <property type="match status" value="1"/>
</dbReference>
<feature type="non-terminal residue" evidence="13">
    <location>
        <position position="1"/>
    </location>
</feature>
<dbReference type="PANTHER" id="PTHR47974">
    <property type="entry name" value="OS07G0415500 PROTEIN"/>
    <property type="match status" value="1"/>
</dbReference>
<comment type="similarity">
    <text evidence="11">Belongs to the protein kinase superfamily.</text>
</comment>
<evidence type="ECO:0000256" key="10">
    <source>
        <dbReference type="PROSITE-ProRule" id="PRU10141"/>
    </source>
</evidence>
<dbReference type="PANTHER" id="PTHR47974:SF19">
    <property type="entry name" value="RECEPTOR-LIKE SERINE_THREONINE-PROTEIN KINASE"/>
    <property type="match status" value="1"/>
</dbReference>
<evidence type="ECO:0000256" key="5">
    <source>
        <dbReference type="ARBA" id="ARBA00022741"/>
    </source>
</evidence>
<evidence type="ECO:0000256" key="2">
    <source>
        <dbReference type="ARBA" id="ARBA00022679"/>
    </source>
</evidence>
<dbReference type="GO" id="GO:0005524">
    <property type="term" value="F:ATP binding"/>
    <property type="evidence" value="ECO:0007669"/>
    <property type="project" value="UniProtKB-UniRule"/>
</dbReference>
<keyword evidence="7 10" id="KW-0067">ATP-binding</keyword>
<comment type="subcellular location">
    <subcellularLocation>
        <location evidence="1">Membrane</location>
        <topology evidence="1">Single-pass membrane protein</topology>
    </subcellularLocation>
</comment>
<dbReference type="PROSITE" id="PS50011">
    <property type="entry name" value="PROTEIN_KINASE_DOM"/>
    <property type="match status" value="1"/>
</dbReference>
<dbReference type="FunFam" id="1.10.510.10:FF:000384">
    <property type="entry name" value="G-type lectin S-receptor-like serine/threonine-protein kinase"/>
    <property type="match status" value="1"/>
</dbReference>
<keyword evidence="14" id="KW-1185">Reference proteome</keyword>
<feature type="domain" description="Protein kinase" evidence="12">
    <location>
        <begin position="17"/>
        <end position="295"/>
    </location>
</feature>
<dbReference type="GO" id="GO:0004674">
    <property type="term" value="F:protein serine/threonine kinase activity"/>
    <property type="evidence" value="ECO:0007669"/>
    <property type="project" value="UniProtKB-KW"/>
</dbReference>
<evidence type="ECO:0000256" key="9">
    <source>
        <dbReference type="ARBA" id="ARBA00023136"/>
    </source>
</evidence>
<sequence length="310" mass="35121">SGELAHFTFKQLHAATDGFRKQLGSGGFGEVFKGSIQGEAVAVKRLMRFDDKQFRAEVSTIGTIQHMNLVRLRGFCADGALQRLLVYEFVERGSLDRSLFNRDAENSIVLSWTQRFGIALGTAKGLAYLHEECRDRIIHCDIKPENILLDAEMKPKVGDFGLAKLMGREFSRVVTSMRGTRGYLAPEWLSNMPITPKADVYSYGMTLLEIISGRRNVNVQSKQPFYPFWAAQQVRNGEFAKLPDDRLEEWDEDELRRAAKTALWCVQDDEINRPSMKTVVQMLEGSATDFPDPVIPSSFEIWLEIEEESG</sequence>
<evidence type="ECO:0000256" key="8">
    <source>
        <dbReference type="ARBA" id="ARBA00022989"/>
    </source>
</evidence>
<dbReference type="Gene3D" id="3.30.200.20">
    <property type="entry name" value="Phosphorylase Kinase, domain 1"/>
    <property type="match status" value="1"/>
</dbReference>
<evidence type="ECO:0000259" key="12">
    <source>
        <dbReference type="PROSITE" id="PS50011"/>
    </source>
</evidence>
<dbReference type="AlphaFoldDB" id="D8R454"/>
<dbReference type="Pfam" id="PF00069">
    <property type="entry name" value="Pkinase"/>
    <property type="match status" value="1"/>
</dbReference>
<keyword evidence="3" id="KW-0812">Transmembrane</keyword>
<proteinExistence type="inferred from homology"/>
<evidence type="ECO:0000256" key="6">
    <source>
        <dbReference type="ARBA" id="ARBA00022777"/>
    </source>
</evidence>
<dbReference type="OrthoDB" id="643280at2759"/>
<dbReference type="Gramene" id="EFJ33400">
    <property type="protein sequence ID" value="EFJ33400"/>
    <property type="gene ID" value="SELMODRAFT_84378"/>
</dbReference>
<organism evidence="14">
    <name type="scientific">Selaginella moellendorffii</name>
    <name type="common">Spikemoss</name>
    <dbReference type="NCBI Taxonomy" id="88036"/>
    <lineage>
        <taxon>Eukaryota</taxon>
        <taxon>Viridiplantae</taxon>
        <taxon>Streptophyta</taxon>
        <taxon>Embryophyta</taxon>
        <taxon>Tracheophyta</taxon>
        <taxon>Lycopodiopsida</taxon>
        <taxon>Selaginellales</taxon>
        <taxon>Selaginellaceae</taxon>
        <taxon>Selaginella</taxon>
    </lineage>
</organism>
<dbReference type="EMBL" id="GL377571">
    <property type="protein sequence ID" value="EFJ33400.1"/>
    <property type="molecule type" value="Genomic_DNA"/>
</dbReference>
<keyword evidence="4" id="KW-0732">Signal</keyword>
<evidence type="ECO:0000256" key="3">
    <source>
        <dbReference type="ARBA" id="ARBA00022692"/>
    </source>
</evidence>
<evidence type="ECO:0000313" key="14">
    <source>
        <dbReference type="Proteomes" id="UP000001514"/>
    </source>
</evidence>
<evidence type="ECO:0000256" key="7">
    <source>
        <dbReference type="ARBA" id="ARBA00022840"/>
    </source>
</evidence>
<dbReference type="InterPro" id="IPR011009">
    <property type="entry name" value="Kinase-like_dom_sf"/>
</dbReference>
<dbReference type="InParanoid" id="D8R454"/>
<dbReference type="Proteomes" id="UP000001514">
    <property type="component" value="Unassembled WGS sequence"/>
</dbReference>
<keyword evidence="11" id="KW-0723">Serine/threonine-protein kinase</keyword>
<keyword evidence="2" id="KW-0808">Transferase</keyword>
<reference evidence="13 14" key="1">
    <citation type="journal article" date="2011" name="Science">
        <title>The Selaginella genome identifies genetic changes associated with the evolution of vascular plants.</title>
        <authorList>
            <person name="Banks J.A."/>
            <person name="Nishiyama T."/>
            <person name="Hasebe M."/>
            <person name="Bowman J.L."/>
            <person name="Gribskov M."/>
            <person name="dePamphilis C."/>
            <person name="Albert V.A."/>
            <person name="Aono N."/>
            <person name="Aoyama T."/>
            <person name="Ambrose B.A."/>
            <person name="Ashton N.W."/>
            <person name="Axtell M.J."/>
            <person name="Barker E."/>
            <person name="Barker M.S."/>
            <person name="Bennetzen J.L."/>
            <person name="Bonawitz N.D."/>
            <person name="Chapple C."/>
            <person name="Cheng C."/>
            <person name="Correa L.G."/>
            <person name="Dacre M."/>
            <person name="DeBarry J."/>
            <person name="Dreyer I."/>
            <person name="Elias M."/>
            <person name="Engstrom E.M."/>
            <person name="Estelle M."/>
            <person name="Feng L."/>
            <person name="Finet C."/>
            <person name="Floyd S.K."/>
            <person name="Frommer W.B."/>
            <person name="Fujita T."/>
            <person name="Gramzow L."/>
            <person name="Gutensohn M."/>
            <person name="Harholt J."/>
            <person name="Hattori M."/>
            <person name="Heyl A."/>
            <person name="Hirai T."/>
            <person name="Hiwatashi Y."/>
            <person name="Ishikawa M."/>
            <person name="Iwata M."/>
            <person name="Karol K.G."/>
            <person name="Koehler B."/>
            <person name="Kolukisaoglu U."/>
            <person name="Kubo M."/>
            <person name="Kurata T."/>
            <person name="Lalonde S."/>
            <person name="Li K."/>
            <person name="Li Y."/>
            <person name="Litt A."/>
            <person name="Lyons E."/>
            <person name="Manning G."/>
            <person name="Maruyama T."/>
            <person name="Michael T.P."/>
            <person name="Mikami K."/>
            <person name="Miyazaki S."/>
            <person name="Morinaga S."/>
            <person name="Murata T."/>
            <person name="Mueller-Roeber B."/>
            <person name="Nelson D.R."/>
            <person name="Obara M."/>
            <person name="Oguri Y."/>
            <person name="Olmstead R.G."/>
            <person name="Onodera N."/>
            <person name="Petersen B.L."/>
            <person name="Pils B."/>
            <person name="Prigge M."/>
            <person name="Rensing S.A."/>
            <person name="Riano-Pachon D.M."/>
            <person name="Roberts A.W."/>
            <person name="Sato Y."/>
            <person name="Scheller H.V."/>
            <person name="Schulz B."/>
            <person name="Schulz C."/>
            <person name="Shakirov E.V."/>
            <person name="Shibagaki N."/>
            <person name="Shinohara N."/>
            <person name="Shippen D.E."/>
            <person name="Soerensen I."/>
            <person name="Sotooka R."/>
            <person name="Sugimoto N."/>
            <person name="Sugita M."/>
            <person name="Sumikawa N."/>
            <person name="Tanurdzic M."/>
            <person name="Theissen G."/>
            <person name="Ulvskov P."/>
            <person name="Wakazuki S."/>
            <person name="Weng J.K."/>
            <person name="Willats W.W."/>
            <person name="Wipf D."/>
            <person name="Wolf P.G."/>
            <person name="Yang L."/>
            <person name="Zimmer A.D."/>
            <person name="Zhu Q."/>
            <person name="Mitros T."/>
            <person name="Hellsten U."/>
            <person name="Loque D."/>
            <person name="Otillar R."/>
            <person name="Salamov A."/>
            <person name="Schmutz J."/>
            <person name="Shapiro H."/>
            <person name="Lindquist E."/>
            <person name="Lucas S."/>
            <person name="Rokhsar D."/>
            <person name="Grigoriev I.V."/>
        </authorList>
    </citation>
    <scope>NUCLEOTIDE SEQUENCE [LARGE SCALE GENOMIC DNA]</scope>
</reference>
<dbReference type="eggNOG" id="ENOG502QUMK">
    <property type="taxonomic scope" value="Eukaryota"/>
</dbReference>
<dbReference type="InterPro" id="IPR000719">
    <property type="entry name" value="Prot_kinase_dom"/>
</dbReference>
<dbReference type="PIRSF" id="PIRSF000654">
    <property type="entry name" value="Integrin-linked_kinase"/>
    <property type="match status" value="1"/>
</dbReference>
<dbReference type="InterPro" id="IPR017441">
    <property type="entry name" value="Protein_kinase_ATP_BS"/>
</dbReference>
<evidence type="ECO:0000256" key="1">
    <source>
        <dbReference type="ARBA" id="ARBA00004167"/>
    </source>
</evidence>
<dbReference type="SMART" id="SM00220">
    <property type="entry name" value="S_TKc"/>
    <property type="match status" value="1"/>
</dbReference>
<dbReference type="PROSITE" id="PS00107">
    <property type="entry name" value="PROTEIN_KINASE_ATP"/>
    <property type="match status" value="1"/>
</dbReference>
<keyword evidence="6" id="KW-0418">Kinase</keyword>
<evidence type="ECO:0000256" key="4">
    <source>
        <dbReference type="ARBA" id="ARBA00022729"/>
    </source>
</evidence>
<keyword evidence="8" id="KW-1133">Transmembrane helix</keyword>
<dbReference type="CDD" id="cd14066">
    <property type="entry name" value="STKc_IRAK"/>
    <property type="match status" value="1"/>
</dbReference>
<dbReference type="PROSITE" id="PS00108">
    <property type="entry name" value="PROTEIN_KINASE_ST"/>
    <property type="match status" value="1"/>
</dbReference>
<keyword evidence="9" id="KW-0472">Membrane</keyword>
<gene>
    <name evidence="13" type="ORF">SELMODRAFT_84378</name>
</gene>
<dbReference type="KEGG" id="smo:SELMODRAFT_84378"/>
<dbReference type="GO" id="GO:0016020">
    <property type="term" value="C:membrane"/>
    <property type="evidence" value="ECO:0007669"/>
    <property type="project" value="UniProtKB-SubCell"/>
</dbReference>
<dbReference type="FunFam" id="3.30.200.20:FF:000178">
    <property type="entry name" value="serine/threonine-protein kinase PBS1-like"/>
    <property type="match status" value="1"/>
</dbReference>
<evidence type="ECO:0000256" key="11">
    <source>
        <dbReference type="RuleBase" id="RU000304"/>
    </source>
</evidence>
<feature type="binding site" evidence="10">
    <location>
        <position position="44"/>
    </location>
    <ligand>
        <name>ATP</name>
        <dbReference type="ChEBI" id="CHEBI:30616"/>
    </ligand>
</feature>
<dbReference type="HOGENOM" id="CLU_000288_21_4_1"/>
<dbReference type="InterPro" id="IPR008271">
    <property type="entry name" value="Ser/Thr_kinase_AS"/>
</dbReference>
<evidence type="ECO:0000313" key="13">
    <source>
        <dbReference type="EMBL" id="EFJ33400.1"/>
    </source>
</evidence>
<keyword evidence="5 10" id="KW-0547">Nucleotide-binding</keyword>
<dbReference type="OMA" id="AKTALWC"/>
<protein>
    <recommendedName>
        <fullName evidence="12">Protein kinase domain-containing protein</fullName>
    </recommendedName>
</protein>
<dbReference type="Gene3D" id="1.10.510.10">
    <property type="entry name" value="Transferase(Phosphotransferase) domain 1"/>
    <property type="match status" value="1"/>
</dbReference>
<name>D8R454_SELML</name>